<protein>
    <recommendedName>
        <fullName evidence="1">Stage 0 sporulation protein A homolog</fullName>
    </recommendedName>
</protein>
<reference evidence="9" key="1">
    <citation type="submission" date="2020-10" db="EMBL/GenBank/DDBJ databases">
        <authorList>
            <person name="Gilroy R."/>
        </authorList>
    </citation>
    <scope>NUCLEOTIDE SEQUENCE</scope>
    <source>
        <strain evidence="9">ChiHile30-977</strain>
    </source>
</reference>
<accession>A0A9D1CIG6</accession>
<dbReference type="InterPro" id="IPR020449">
    <property type="entry name" value="Tscrpt_reg_AraC-type_HTH"/>
</dbReference>
<sequence length="531" mass="60271">MNVLIVDDDVSMVRRLRERIDWRRYGIATVLSAYCVRSAQEIMEEFPVDILFCDIEMPQGSGLELVAWARERGYPVEVIFLTCHSEFDYARQAIAVDSFEYLLKPCSEEKLQEAIERVAERVRTVREKARYVRYGKIWEQNRPVLKEAFWRDILSDSRGASSPRIRNLAESLGVAIDPQKAVWLVLLRARSYTQDLPAQKPDGLDEIVQGLAAQCLPMDCPSSCTFTLESKNIRCCAAVISGAPELPAAKEMEQRCLQLIDRCSKATGCFLSCYLARCLPGELSAACARLEAMDAASSRSSGVFFLKQRSGAQAGYQRALPDMRLMGRYFQQPNGLEQIVGLTADWLEARDTSDRLLMCTFREAFCRVRDEALRRYGMNPQEIDAFHMAYRLEAASLESAEGMLAYVRHMAGRYFDLIARKPVPDTAAVAMAKAFIREHYGEDLTLEDIASHVYLSADYLAKLFRRDTGASVMDFLIDCRISHAATLLAQTDDRIGDIAVQVGYDNFPYFSRLFRQKTGMSPREYRRLHGR</sequence>
<feature type="domain" description="Response regulatory" evidence="8">
    <location>
        <begin position="2"/>
        <end position="119"/>
    </location>
</feature>
<organism evidence="9 10">
    <name type="scientific">Candidatus Avichristensenella intestinipullorum</name>
    <dbReference type="NCBI Taxonomy" id="2840693"/>
    <lineage>
        <taxon>Bacteria</taxon>
        <taxon>Bacillati</taxon>
        <taxon>Bacillota</taxon>
        <taxon>Clostridia</taxon>
        <taxon>Candidatus Avichristensenella</taxon>
    </lineage>
</organism>
<dbReference type="InterPro" id="IPR009057">
    <property type="entry name" value="Homeodomain-like_sf"/>
</dbReference>
<dbReference type="GO" id="GO:0043565">
    <property type="term" value="F:sequence-specific DNA binding"/>
    <property type="evidence" value="ECO:0007669"/>
    <property type="project" value="InterPro"/>
</dbReference>
<evidence type="ECO:0000256" key="6">
    <source>
        <dbReference type="PROSITE-ProRule" id="PRU00169"/>
    </source>
</evidence>
<gene>
    <name evidence="9" type="ORF">IAA66_04155</name>
</gene>
<comment type="caution">
    <text evidence="9">The sequence shown here is derived from an EMBL/GenBank/DDBJ whole genome shotgun (WGS) entry which is preliminary data.</text>
</comment>
<feature type="modified residue" description="4-aspartylphosphate" evidence="6">
    <location>
        <position position="54"/>
    </location>
</feature>
<dbReference type="SUPFAM" id="SSF52172">
    <property type="entry name" value="CheY-like"/>
    <property type="match status" value="1"/>
</dbReference>
<keyword evidence="6" id="KW-0597">Phosphoprotein</keyword>
<feature type="domain" description="HTH araC/xylS-type" evidence="7">
    <location>
        <begin position="430"/>
        <end position="528"/>
    </location>
</feature>
<dbReference type="EMBL" id="DVFI01000062">
    <property type="protein sequence ID" value="HIQ62765.1"/>
    <property type="molecule type" value="Genomic_DNA"/>
</dbReference>
<dbReference type="InterPro" id="IPR011006">
    <property type="entry name" value="CheY-like_superfamily"/>
</dbReference>
<evidence type="ECO:0000259" key="7">
    <source>
        <dbReference type="PROSITE" id="PS01124"/>
    </source>
</evidence>
<dbReference type="InterPro" id="IPR018062">
    <property type="entry name" value="HTH_AraC-typ_CS"/>
</dbReference>
<evidence type="ECO:0000256" key="5">
    <source>
        <dbReference type="ARBA" id="ARBA00024867"/>
    </source>
</evidence>
<dbReference type="GO" id="GO:0003700">
    <property type="term" value="F:DNA-binding transcription factor activity"/>
    <property type="evidence" value="ECO:0007669"/>
    <property type="project" value="InterPro"/>
</dbReference>
<evidence type="ECO:0000256" key="1">
    <source>
        <dbReference type="ARBA" id="ARBA00018672"/>
    </source>
</evidence>
<evidence type="ECO:0000256" key="3">
    <source>
        <dbReference type="ARBA" id="ARBA00023125"/>
    </source>
</evidence>
<dbReference type="Proteomes" id="UP000886819">
    <property type="component" value="Unassembled WGS sequence"/>
</dbReference>
<dbReference type="PROSITE" id="PS50110">
    <property type="entry name" value="RESPONSE_REGULATORY"/>
    <property type="match status" value="1"/>
</dbReference>
<evidence type="ECO:0000313" key="9">
    <source>
        <dbReference type="EMBL" id="HIQ62765.1"/>
    </source>
</evidence>
<dbReference type="PANTHER" id="PTHR43280:SF28">
    <property type="entry name" value="HTH-TYPE TRANSCRIPTIONAL ACTIVATOR RHAS"/>
    <property type="match status" value="1"/>
</dbReference>
<keyword evidence="3" id="KW-0238">DNA-binding</keyword>
<dbReference type="CDD" id="cd17536">
    <property type="entry name" value="REC_YesN-like"/>
    <property type="match status" value="1"/>
</dbReference>
<evidence type="ECO:0000256" key="2">
    <source>
        <dbReference type="ARBA" id="ARBA00023015"/>
    </source>
</evidence>
<proteinExistence type="predicted"/>
<evidence type="ECO:0000259" key="8">
    <source>
        <dbReference type="PROSITE" id="PS50110"/>
    </source>
</evidence>
<dbReference type="Pfam" id="PF12833">
    <property type="entry name" value="HTH_18"/>
    <property type="match status" value="1"/>
</dbReference>
<dbReference type="SMART" id="SM00342">
    <property type="entry name" value="HTH_ARAC"/>
    <property type="match status" value="1"/>
</dbReference>
<dbReference type="SMART" id="SM00448">
    <property type="entry name" value="REC"/>
    <property type="match status" value="1"/>
</dbReference>
<keyword evidence="4" id="KW-0804">Transcription</keyword>
<keyword evidence="2" id="KW-0805">Transcription regulation</keyword>
<dbReference type="SUPFAM" id="SSF46689">
    <property type="entry name" value="Homeodomain-like"/>
    <property type="match status" value="2"/>
</dbReference>
<dbReference type="Pfam" id="PF00072">
    <property type="entry name" value="Response_reg"/>
    <property type="match status" value="1"/>
</dbReference>
<dbReference type="PRINTS" id="PR00032">
    <property type="entry name" value="HTHARAC"/>
</dbReference>
<dbReference type="PROSITE" id="PS00041">
    <property type="entry name" value="HTH_ARAC_FAMILY_1"/>
    <property type="match status" value="1"/>
</dbReference>
<dbReference type="GO" id="GO:0000160">
    <property type="term" value="P:phosphorelay signal transduction system"/>
    <property type="evidence" value="ECO:0007669"/>
    <property type="project" value="InterPro"/>
</dbReference>
<dbReference type="PROSITE" id="PS01124">
    <property type="entry name" value="HTH_ARAC_FAMILY_2"/>
    <property type="match status" value="1"/>
</dbReference>
<comment type="function">
    <text evidence="5">May play the central regulatory role in sporulation. It may be an element of the effector pathway responsible for the activation of sporulation genes in response to nutritional stress. Spo0A may act in concert with spo0H (a sigma factor) to control the expression of some genes that are critical to the sporulation process.</text>
</comment>
<name>A0A9D1CIG6_9FIRM</name>
<dbReference type="InterPro" id="IPR001789">
    <property type="entry name" value="Sig_transdc_resp-reg_receiver"/>
</dbReference>
<reference evidence="9" key="2">
    <citation type="journal article" date="2021" name="PeerJ">
        <title>Extensive microbial diversity within the chicken gut microbiome revealed by metagenomics and culture.</title>
        <authorList>
            <person name="Gilroy R."/>
            <person name="Ravi A."/>
            <person name="Getino M."/>
            <person name="Pursley I."/>
            <person name="Horton D.L."/>
            <person name="Alikhan N.F."/>
            <person name="Baker D."/>
            <person name="Gharbi K."/>
            <person name="Hall N."/>
            <person name="Watson M."/>
            <person name="Adriaenssens E.M."/>
            <person name="Foster-Nyarko E."/>
            <person name="Jarju S."/>
            <person name="Secka A."/>
            <person name="Antonio M."/>
            <person name="Oren A."/>
            <person name="Chaudhuri R.R."/>
            <person name="La Ragione R."/>
            <person name="Hildebrand F."/>
            <person name="Pallen M.J."/>
        </authorList>
    </citation>
    <scope>NUCLEOTIDE SEQUENCE</scope>
    <source>
        <strain evidence="9">ChiHile30-977</strain>
    </source>
</reference>
<dbReference type="InterPro" id="IPR018060">
    <property type="entry name" value="HTH_AraC"/>
</dbReference>
<dbReference type="AlphaFoldDB" id="A0A9D1CIG6"/>
<evidence type="ECO:0000313" key="10">
    <source>
        <dbReference type="Proteomes" id="UP000886819"/>
    </source>
</evidence>
<dbReference type="PANTHER" id="PTHR43280">
    <property type="entry name" value="ARAC-FAMILY TRANSCRIPTIONAL REGULATOR"/>
    <property type="match status" value="1"/>
</dbReference>
<dbReference type="Gene3D" id="1.10.10.60">
    <property type="entry name" value="Homeodomain-like"/>
    <property type="match status" value="2"/>
</dbReference>
<evidence type="ECO:0000256" key="4">
    <source>
        <dbReference type="ARBA" id="ARBA00023163"/>
    </source>
</evidence>
<dbReference type="Gene3D" id="3.40.50.2300">
    <property type="match status" value="1"/>
</dbReference>